<evidence type="ECO:0000313" key="2">
    <source>
        <dbReference type="Proteomes" id="UP000215005"/>
    </source>
</evidence>
<keyword evidence="2" id="KW-1185">Reference proteome</keyword>
<sequence length="138" mass="15614">MHFHGYYWRGLWARRQKEIDDSHPDGPNFAVSDVPPMRTCHWLRKNPPLHRGTWETARAGVAWMVRCHDGIADLVVEPSPWRPTGDLRGATTAALGAGRDACWNYQLRGGEQVFTAVVCCPNRWEDLGCPLTKHAPAR</sequence>
<evidence type="ECO:0000313" key="1">
    <source>
        <dbReference type="EMBL" id="ASU84353.1"/>
    </source>
</evidence>
<gene>
    <name evidence="1" type="ORF">CDO52_17485</name>
</gene>
<dbReference type="AlphaFoldDB" id="A0A223S8A8"/>
<dbReference type="KEGG" id="ngv:CDO52_17485"/>
<proteinExistence type="predicted"/>
<protein>
    <submittedName>
        <fullName evidence="1">Uncharacterized protein</fullName>
    </submittedName>
</protein>
<name>A0A223S8A8_9ACTN</name>
<dbReference type="EMBL" id="CP022753">
    <property type="protein sequence ID" value="ASU84353.1"/>
    <property type="molecule type" value="Genomic_DNA"/>
</dbReference>
<dbReference type="OrthoDB" id="4320824at2"/>
<dbReference type="RefSeq" id="WP_094932539.1">
    <property type="nucleotide sequence ID" value="NZ_CP022753.1"/>
</dbReference>
<dbReference type="Proteomes" id="UP000215005">
    <property type="component" value="Chromosome"/>
</dbReference>
<reference evidence="1 2" key="1">
    <citation type="submission" date="2017-08" db="EMBL/GenBank/DDBJ databases">
        <title>The complete genome sequence of Nocardiopsis gilva YIM 90087.</title>
        <authorList>
            <person name="Yin M."/>
            <person name="Tang S."/>
        </authorList>
    </citation>
    <scope>NUCLEOTIDE SEQUENCE [LARGE SCALE GENOMIC DNA]</scope>
    <source>
        <strain evidence="1 2">YIM 90087</strain>
    </source>
</reference>
<accession>A0A223S8A8</accession>
<organism evidence="1 2">
    <name type="scientific">Nocardiopsis gilva YIM 90087</name>
    <dbReference type="NCBI Taxonomy" id="1235441"/>
    <lineage>
        <taxon>Bacteria</taxon>
        <taxon>Bacillati</taxon>
        <taxon>Actinomycetota</taxon>
        <taxon>Actinomycetes</taxon>
        <taxon>Streptosporangiales</taxon>
        <taxon>Nocardiopsidaceae</taxon>
        <taxon>Nocardiopsis</taxon>
    </lineage>
</organism>